<dbReference type="InterPro" id="IPR048332">
    <property type="entry name" value="GD_AH_C"/>
</dbReference>
<proteinExistence type="inferred from homology"/>
<evidence type="ECO:0000259" key="3">
    <source>
        <dbReference type="SMART" id="SM00858"/>
    </source>
</evidence>
<dbReference type="RefSeq" id="WP_132010611.1">
    <property type="nucleotide sequence ID" value="NZ_JABUHM010000014.1"/>
</dbReference>
<dbReference type="Proteomes" id="UP000295689">
    <property type="component" value="Unassembled WGS sequence"/>
</dbReference>
<dbReference type="Pfam" id="PF08666">
    <property type="entry name" value="SAF"/>
    <property type="match status" value="1"/>
</dbReference>
<feature type="domain" description="SAF" evidence="3">
    <location>
        <begin position="11"/>
        <end position="82"/>
    </location>
</feature>
<protein>
    <submittedName>
        <fullName evidence="4">Altronate hydrolase</fullName>
    </submittedName>
</protein>
<dbReference type="SMART" id="SM00858">
    <property type="entry name" value="SAF"/>
    <property type="match status" value="1"/>
</dbReference>
<evidence type="ECO:0000313" key="5">
    <source>
        <dbReference type="Proteomes" id="UP000295689"/>
    </source>
</evidence>
<dbReference type="Pfam" id="PF20629">
    <property type="entry name" value="GD_AH_C"/>
    <property type="match status" value="1"/>
</dbReference>
<comment type="similarity">
    <text evidence="1">Belongs to the UxaA family.</text>
</comment>
<dbReference type="EMBL" id="SLVV01000012">
    <property type="protein sequence ID" value="TCN21472.1"/>
    <property type="molecule type" value="Genomic_DNA"/>
</dbReference>
<dbReference type="GO" id="GO:0016787">
    <property type="term" value="F:hydrolase activity"/>
    <property type="evidence" value="ECO:0007669"/>
    <property type="project" value="UniProtKB-KW"/>
</dbReference>
<dbReference type="GO" id="GO:0016829">
    <property type="term" value="F:lyase activity"/>
    <property type="evidence" value="ECO:0007669"/>
    <property type="project" value="UniProtKB-KW"/>
</dbReference>
<dbReference type="AlphaFoldDB" id="A0A4R2B6Q8"/>
<keyword evidence="5" id="KW-1185">Reference proteome</keyword>
<name>A0A4R2B6Q8_9BACI</name>
<dbReference type="Gene3D" id="2.30.130.110">
    <property type="match status" value="1"/>
</dbReference>
<keyword evidence="2" id="KW-0456">Lyase</keyword>
<dbReference type="PANTHER" id="PTHR30536:SF5">
    <property type="entry name" value="ALTRONATE DEHYDRATASE"/>
    <property type="match status" value="1"/>
</dbReference>
<dbReference type="InterPro" id="IPR052172">
    <property type="entry name" value="UxaA_altronate/galactarate_dh"/>
</dbReference>
<sequence length="497" mass="54961">MKAFLKINENDNIILALRDLEKGEILHIDGETVQLKEDIQRGHKIALTEINENDHIIKYGFPIGHALTTVSPGEHVHTHNTKTNLSGTQEYHYTPKQSANPYTNKNRMFKGYRRKNGKVGIRNELWIVPTVGCVNGIAEKILKRFEKEVGDISPFDNVLVLKHNYGCSQLGDDHENTKQILLNAVNHPNAGGVLVLGLGCENNELPEFKKALGEINEDRVKFLVSQAVTDEIEEGVKLVKEIYESIQNDKREDIPLSELKIGLKCGGSDGFSGITANPLLGKFSDYLIAQGGTTVLTEVPEMFGAETILMERAVNEEVFHKVVDLINDFKDYFIKHDQPIYENPSPGNKAGGITTLEDKSLGCTQKAGISPVVDVLKYGEVLKRNGLNLLSAPGNDLVASTALASAGCQIVLFTTGRGTPFGTFVPTMKISTNTQIHEAKPHWIDYNAGMMLEDGVSSEWVLDDFVNYIIKVASGEWVNNEKNDFREIAIFKSGVTL</sequence>
<dbReference type="CDD" id="cd11613">
    <property type="entry name" value="SAF_AH_GD"/>
    <property type="match status" value="1"/>
</dbReference>
<evidence type="ECO:0000256" key="2">
    <source>
        <dbReference type="ARBA" id="ARBA00023239"/>
    </source>
</evidence>
<dbReference type="InterPro" id="IPR044144">
    <property type="entry name" value="SAF_UxaA/GarD"/>
</dbReference>
<organism evidence="4 5">
    <name type="scientific">Mesobacillus foraminis</name>
    <dbReference type="NCBI Taxonomy" id="279826"/>
    <lineage>
        <taxon>Bacteria</taxon>
        <taxon>Bacillati</taxon>
        <taxon>Bacillota</taxon>
        <taxon>Bacilli</taxon>
        <taxon>Bacillales</taxon>
        <taxon>Bacillaceae</taxon>
        <taxon>Mesobacillus</taxon>
    </lineage>
</organism>
<gene>
    <name evidence="4" type="ORF">EV146_112155</name>
</gene>
<dbReference type="InterPro" id="IPR007392">
    <property type="entry name" value="GD_AH_second"/>
</dbReference>
<evidence type="ECO:0000256" key="1">
    <source>
        <dbReference type="ARBA" id="ARBA00010986"/>
    </source>
</evidence>
<dbReference type="GO" id="GO:0019698">
    <property type="term" value="P:D-galacturonate catabolic process"/>
    <property type="evidence" value="ECO:0007669"/>
    <property type="project" value="TreeGrafter"/>
</dbReference>
<reference evidence="4 5" key="1">
    <citation type="journal article" date="2015" name="Stand. Genomic Sci.">
        <title>Genomic Encyclopedia of Bacterial and Archaeal Type Strains, Phase III: the genomes of soil and plant-associated and newly described type strains.</title>
        <authorList>
            <person name="Whitman W.B."/>
            <person name="Woyke T."/>
            <person name="Klenk H.P."/>
            <person name="Zhou Y."/>
            <person name="Lilburn T.G."/>
            <person name="Beck B.J."/>
            <person name="De Vos P."/>
            <person name="Vandamme P."/>
            <person name="Eisen J.A."/>
            <person name="Garrity G."/>
            <person name="Hugenholtz P."/>
            <person name="Kyrpides N.C."/>
        </authorList>
    </citation>
    <scope>NUCLEOTIDE SEQUENCE [LARGE SCALE GENOMIC DNA]</scope>
    <source>
        <strain evidence="4 5">CV53</strain>
    </source>
</reference>
<accession>A0A4R2B6Q8</accession>
<comment type="caution">
    <text evidence="4">The sequence shown here is derived from an EMBL/GenBank/DDBJ whole genome shotgun (WGS) entry which is preliminary data.</text>
</comment>
<dbReference type="InterPro" id="IPR013974">
    <property type="entry name" value="SAF"/>
</dbReference>
<evidence type="ECO:0000313" key="4">
    <source>
        <dbReference type="EMBL" id="TCN21472.1"/>
    </source>
</evidence>
<dbReference type="PANTHER" id="PTHR30536">
    <property type="entry name" value="ALTRONATE/GALACTARATE DEHYDRATASE"/>
    <property type="match status" value="1"/>
</dbReference>
<keyword evidence="4" id="KW-0378">Hydrolase</keyword>
<dbReference type="Pfam" id="PF04295">
    <property type="entry name" value="GD_AH_second"/>
    <property type="match status" value="1"/>
</dbReference>